<feature type="transmembrane region" description="Helical" evidence="1">
    <location>
        <begin position="32"/>
        <end position="49"/>
    </location>
</feature>
<reference evidence="3" key="1">
    <citation type="journal article" date="2019" name="Int. J. Syst. Evol. Microbiol.">
        <title>The Global Catalogue of Microorganisms (GCM) 10K type strain sequencing project: providing services to taxonomists for standard genome sequencing and annotation.</title>
        <authorList>
            <consortium name="The Broad Institute Genomics Platform"/>
            <consortium name="The Broad Institute Genome Sequencing Center for Infectious Disease"/>
            <person name="Wu L."/>
            <person name="Ma J."/>
        </authorList>
    </citation>
    <scope>NUCLEOTIDE SEQUENCE [LARGE SCALE GENOMIC DNA]</scope>
    <source>
        <strain evidence="3">JCM 17841</strain>
    </source>
</reference>
<evidence type="ECO:0008006" key="4">
    <source>
        <dbReference type="Google" id="ProtNLM"/>
    </source>
</evidence>
<organism evidence="2 3">
    <name type="scientific">Hymenobacter ginsengisoli</name>
    <dbReference type="NCBI Taxonomy" id="1051626"/>
    <lineage>
        <taxon>Bacteria</taxon>
        <taxon>Pseudomonadati</taxon>
        <taxon>Bacteroidota</taxon>
        <taxon>Cytophagia</taxon>
        <taxon>Cytophagales</taxon>
        <taxon>Hymenobacteraceae</taxon>
        <taxon>Hymenobacter</taxon>
    </lineage>
</organism>
<keyword evidence="3" id="KW-1185">Reference proteome</keyword>
<gene>
    <name evidence="2" type="ORF">GCM10023172_26490</name>
</gene>
<sequence length="78" mass="8965">MTESEKKQLTLGLFMTTGAVLGAMLYQEKNFLFTIFGILVFYLAYHLVSQNLITKYVGYFGALSFWFVLYAVLHEVHS</sequence>
<dbReference type="Proteomes" id="UP001501243">
    <property type="component" value="Unassembled WGS sequence"/>
</dbReference>
<evidence type="ECO:0000313" key="3">
    <source>
        <dbReference type="Proteomes" id="UP001501243"/>
    </source>
</evidence>
<feature type="transmembrane region" description="Helical" evidence="1">
    <location>
        <begin position="9"/>
        <end position="26"/>
    </location>
</feature>
<name>A0ABP8QJG3_9BACT</name>
<evidence type="ECO:0000256" key="1">
    <source>
        <dbReference type="SAM" id="Phobius"/>
    </source>
</evidence>
<accession>A0ABP8QJG3</accession>
<protein>
    <recommendedName>
        <fullName evidence="4">Apolipoprotein N-acyltransferase</fullName>
    </recommendedName>
</protein>
<evidence type="ECO:0000313" key="2">
    <source>
        <dbReference type="EMBL" id="GAA4502738.1"/>
    </source>
</evidence>
<proteinExistence type="predicted"/>
<feature type="transmembrane region" description="Helical" evidence="1">
    <location>
        <begin position="56"/>
        <end position="73"/>
    </location>
</feature>
<keyword evidence="1" id="KW-1133">Transmembrane helix</keyword>
<keyword evidence="1" id="KW-0812">Transmembrane</keyword>
<keyword evidence="1" id="KW-0472">Membrane</keyword>
<comment type="caution">
    <text evidence="2">The sequence shown here is derived from an EMBL/GenBank/DDBJ whole genome shotgun (WGS) entry which is preliminary data.</text>
</comment>
<dbReference type="RefSeq" id="WP_208129959.1">
    <property type="nucleotide sequence ID" value="NZ_BAABGQ010000006.1"/>
</dbReference>
<dbReference type="EMBL" id="BAABGQ010000006">
    <property type="protein sequence ID" value="GAA4502738.1"/>
    <property type="molecule type" value="Genomic_DNA"/>
</dbReference>